<dbReference type="Proteomes" id="UP001202961">
    <property type="component" value="Unassembled WGS sequence"/>
</dbReference>
<dbReference type="InterPro" id="IPR011600">
    <property type="entry name" value="Pept_C14_caspase"/>
</dbReference>
<dbReference type="SUPFAM" id="SSF52129">
    <property type="entry name" value="Caspase-like"/>
    <property type="match status" value="1"/>
</dbReference>
<dbReference type="InterPro" id="IPR001680">
    <property type="entry name" value="WD40_rpt"/>
</dbReference>
<dbReference type="RefSeq" id="WP_250926995.1">
    <property type="nucleotide sequence ID" value="NZ_JAMQBK010000008.1"/>
</dbReference>
<protein>
    <submittedName>
        <fullName evidence="3">Caspase family protein</fullName>
    </submittedName>
</protein>
<gene>
    <name evidence="3" type="ORF">NB063_01665</name>
</gene>
<reference evidence="3 4" key="1">
    <citation type="journal article" date="2022" name="Syst. Appl. Microbiol.">
        <title>Rhodopirellula aestuarii sp. nov., a novel member of the genus Rhodopirellula isolated from brackish sediments collected in the Tagus River estuary, Portugal.</title>
        <authorList>
            <person name="Vitorino I.R."/>
            <person name="Klimek D."/>
            <person name="Calusinska M."/>
            <person name="Lobo-da-Cunha A."/>
            <person name="Vasconcelos V."/>
            <person name="Lage O.M."/>
        </authorList>
    </citation>
    <scope>NUCLEOTIDE SEQUENCE [LARGE SCALE GENOMIC DNA]</scope>
    <source>
        <strain evidence="3 4">ICT_H3.1</strain>
    </source>
</reference>
<dbReference type="InterPro" id="IPR036322">
    <property type="entry name" value="WD40_repeat_dom_sf"/>
</dbReference>
<feature type="compositionally biased region" description="Polar residues" evidence="1">
    <location>
        <begin position="752"/>
        <end position="770"/>
    </location>
</feature>
<dbReference type="SUPFAM" id="SSF50978">
    <property type="entry name" value="WD40 repeat-like"/>
    <property type="match status" value="1"/>
</dbReference>
<keyword evidence="4" id="KW-1185">Reference proteome</keyword>
<dbReference type="Pfam" id="PF00656">
    <property type="entry name" value="Peptidase_C14"/>
    <property type="match status" value="1"/>
</dbReference>
<evidence type="ECO:0000313" key="3">
    <source>
        <dbReference type="EMBL" id="MCM2369320.1"/>
    </source>
</evidence>
<feature type="region of interest" description="Disordered" evidence="1">
    <location>
        <begin position="749"/>
        <end position="770"/>
    </location>
</feature>
<proteinExistence type="predicted"/>
<dbReference type="PROSITE" id="PS00018">
    <property type="entry name" value="EF_HAND_1"/>
    <property type="match status" value="1"/>
</dbReference>
<sequence>MPRTGHSNATIRQPICLLTFMLILFSAGLWHDRLATADEEKAIATAQSDLDFGSSKKEKIDKIRFEEERFDAVPAGPITELPRLVTNLDGFSSLIMDIGFHPDGKHIAVACANEIQIWDIENDHLVTKIRGAIDTNSGGIYDVAYSPGGTWLLIGIETTRGSYVRCCRTDDYTTTFGYTGAEMEYARGGYSLDFSGDGNHFITQTYFEEYINDDPDDYTTETVYQQTLYGFIENPVGEEVDPIVFEDIDSSDETTGAATFYGSDRYAYDALGDRTLDVAGKRWVPGAVGSDTQWLSRLYKHTSSRAEATDSELVWFDADVRSRLAAVAVTVGSSGAARYQVDLYRGDSLTPFRTYKRVSWEVTALDISTDCKRLAIGDALGNFQVIDVATGKRLFYKQPTLRPLYAASLDVDSGLLGFGHRTHTGSAWRQNDYADIDQAFDLVKRQFVDSSNGQFQEPITSLPAPVDLSVHQTKTEDGYYRLQLKTPTKSILKTEPQGSMVFSWHLQPGPADEALILYGGTSFLQAETLGSTHPSNTSIIAMLSGECEAIATDITSTKDLRHLVTAWSDGIVRIYRNSDLTPQKGFQTPFVFDYADDSDKIEIIEIRDAKAAGGLRVGDVITAVNGLEPMLFSRRSNSEYGFEADVVPGSPLLVTRENGEVVKTSYAAYDDHFIRSVSPVLSFLSTSRDDWILFTPEGFFDASPSASRLIGWQRNRDFDQTAEFFAADSLRRKLLRPDLIQERVREILGRPATTTPAPGDNATSIPDATSDANLASNISREPAPDLREPASFNEILPPRLRIEGIPESGKTNKREIELVITAAPQNNLRVHEIIVLSGGRPTGTMDNVQRLDDGKVVLTTRVKLNPGENELSFIATNEAASSPRRTVNVTCTARQLASGELQPRLFILSIGVSKYAKEEFDLKYPSIDATSFAKLWEPQQGPFYREVQAKILVDEHANRTEILDGMDWLVRSVTQRDLAMVFIAGHATMDTRNKYYFCTHEMDPKRLRSTALPYSEIVQLIQDLPCKVLLFADTCHSGAATGALGATRSFGDEPWSDIVSDEIGAVLFASSMPRQLSMESDIWGHGAFTRAIIDGMTETSSDIDGDGYINLIELDQQISNRVQKLTEGQQTPSTAKPSTIGNFKLATMLADTAP</sequence>
<comment type="caution">
    <text evidence="3">The sequence shown here is derived from an EMBL/GenBank/DDBJ whole genome shotgun (WGS) entry which is preliminary data.</text>
</comment>
<accession>A0ABT0TXM1</accession>
<evidence type="ECO:0000313" key="4">
    <source>
        <dbReference type="Proteomes" id="UP001202961"/>
    </source>
</evidence>
<dbReference type="Gene3D" id="3.40.50.1460">
    <property type="match status" value="1"/>
</dbReference>
<evidence type="ECO:0000259" key="2">
    <source>
        <dbReference type="Pfam" id="PF00656"/>
    </source>
</evidence>
<name>A0ABT0TXM1_9BACT</name>
<evidence type="ECO:0000256" key="1">
    <source>
        <dbReference type="SAM" id="MobiDB-lite"/>
    </source>
</evidence>
<dbReference type="Gene3D" id="2.130.10.10">
    <property type="entry name" value="YVTN repeat-like/Quinoprotein amine dehydrogenase"/>
    <property type="match status" value="1"/>
</dbReference>
<feature type="domain" description="Peptidase C14 caspase" evidence="2">
    <location>
        <begin position="908"/>
        <end position="1135"/>
    </location>
</feature>
<organism evidence="3 4">
    <name type="scientific">Aporhodopirellula aestuarii</name>
    <dbReference type="NCBI Taxonomy" id="2950107"/>
    <lineage>
        <taxon>Bacteria</taxon>
        <taxon>Pseudomonadati</taxon>
        <taxon>Planctomycetota</taxon>
        <taxon>Planctomycetia</taxon>
        <taxon>Pirellulales</taxon>
        <taxon>Pirellulaceae</taxon>
        <taxon>Aporhodopirellula</taxon>
    </lineage>
</organism>
<dbReference type="InterPro" id="IPR018247">
    <property type="entry name" value="EF_Hand_1_Ca_BS"/>
</dbReference>
<dbReference type="InterPro" id="IPR029030">
    <property type="entry name" value="Caspase-like_dom_sf"/>
</dbReference>
<dbReference type="EMBL" id="JAMQBK010000008">
    <property type="protein sequence ID" value="MCM2369320.1"/>
    <property type="molecule type" value="Genomic_DNA"/>
</dbReference>
<dbReference type="InterPro" id="IPR015943">
    <property type="entry name" value="WD40/YVTN_repeat-like_dom_sf"/>
</dbReference>
<dbReference type="Pfam" id="PF00400">
    <property type="entry name" value="WD40"/>
    <property type="match status" value="1"/>
</dbReference>
<dbReference type="SMART" id="SM00320">
    <property type="entry name" value="WD40"/>
    <property type="match status" value="3"/>
</dbReference>